<dbReference type="Proteomes" id="UP000383932">
    <property type="component" value="Unassembled WGS sequence"/>
</dbReference>
<evidence type="ECO:0000256" key="1">
    <source>
        <dbReference type="SAM" id="MobiDB-lite"/>
    </source>
</evidence>
<organism evidence="2 3">
    <name type="scientific">Ceratobasidium theobromae</name>
    <dbReference type="NCBI Taxonomy" id="1582974"/>
    <lineage>
        <taxon>Eukaryota</taxon>
        <taxon>Fungi</taxon>
        <taxon>Dikarya</taxon>
        <taxon>Basidiomycota</taxon>
        <taxon>Agaricomycotina</taxon>
        <taxon>Agaricomycetes</taxon>
        <taxon>Cantharellales</taxon>
        <taxon>Ceratobasidiaceae</taxon>
        <taxon>Ceratobasidium</taxon>
    </lineage>
</organism>
<name>A0A5N5QFG3_9AGAM</name>
<dbReference type="AlphaFoldDB" id="A0A5N5QFG3"/>
<gene>
    <name evidence="2" type="ORF">CTheo_6355</name>
</gene>
<evidence type="ECO:0000313" key="3">
    <source>
        <dbReference type="Proteomes" id="UP000383932"/>
    </source>
</evidence>
<sequence>MPPKSKKRVKRAIPNADSERETEPVTTTALDSRTHPNDLPINLERKGFLALPNELISQILSYFPEIKMEHILMNPTSVGSIKNAPNFFVRFEALRALSQLCRSSRQIFLPLLWERFQVCLTTNTGGQWYRNLGKAMQRRSKGMLKSQHLWPYVRVVTVSLTRFQTTTVLPPFVSMLRALPNVHTLEIPHAHSAMTTALKEAFEGSIFPSIQIVVMPTCAHEILRCCPSVREVTCNEGDGGRLVGALAQGGCKKLEILRGVAPGANLMKRFIKESPPLRCVGIDARSTDVEKLIQNYSSFPSLRVLEIDCGGGVKSVDHLVKIAQDTLRACMEYRPATSAKKSRKNAGDDVVQTTSELVDLYSDPRVVRVLHFPPRHSYYLEQLSSEFVPSRIDEFPV</sequence>
<reference evidence="2 3" key="1">
    <citation type="journal article" date="2019" name="Fungal Biol. Biotechnol.">
        <title>Draft genome sequence of fastidious pathogen Ceratobasidium theobromae, which causes vascular-streak dieback in Theobroma cacao.</title>
        <authorList>
            <person name="Ali S.S."/>
            <person name="Asman A."/>
            <person name="Shao J."/>
            <person name="Firmansyah A.P."/>
            <person name="Susilo A.W."/>
            <person name="Rosmana A."/>
            <person name="McMahon P."/>
            <person name="Junaid M."/>
            <person name="Guest D."/>
            <person name="Kheng T.Y."/>
            <person name="Meinhardt L.W."/>
            <person name="Bailey B.A."/>
        </authorList>
    </citation>
    <scope>NUCLEOTIDE SEQUENCE [LARGE SCALE GENOMIC DNA]</scope>
    <source>
        <strain evidence="2 3">CT2</strain>
    </source>
</reference>
<protein>
    <submittedName>
        <fullName evidence="2">Uncharacterized protein</fullName>
    </submittedName>
</protein>
<comment type="caution">
    <text evidence="2">The sequence shown here is derived from an EMBL/GenBank/DDBJ whole genome shotgun (WGS) entry which is preliminary data.</text>
</comment>
<proteinExistence type="predicted"/>
<feature type="compositionally biased region" description="Basic residues" evidence="1">
    <location>
        <begin position="1"/>
        <end position="11"/>
    </location>
</feature>
<accession>A0A5N5QFG3</accession>
<dbReference type="EMBL" id="SSOP01000188">
    <property type="protein sequence ID" value="KAB5590208.1"/>
    <property type="molecule type" value="Genomic_DNA"/>
</dbReference>
<dbReference type="OrthoDB" id="3251070at2759"/>
<evidence type="ECO:0000313" key="2">
    <source>
        <dbReference type="EMBL" id="KAB5590208.1"/>
    </source>
</evidence>
<feature type="region of interest" description="Disordered" evidence="1">
    <location>
        <begin position="1"/>
        <end position="34"/>
    </location>
</feature>
<keyword evidence="3" id="KW-1185">Reference proteome</keyword>